<feature type="transmembrane region" description="Helical" evidence="1">
    <location>
        <begin position="39"/>
        <end position="58"/>
    </location>
</feature>
<gene>
    <name evidence="2" type="ORF">EGH25_06990</name>
</gene>
<name>A0A9Q4GJC6_9EURY</name>
<evidence type="ECO:0000256" key="1">
    <source>
        <dbReference type="SAM" id="Phobius"/>
    </source>
</evidence>
<keyword evidence="1" id="KW-0812">Transmembrane</keyword>
<keyword evidence="1" id="KW-1133">Transmembrane helix</keyword>
<sequence length="69" mass="7644">MSEYELPGEVYRGMVQTALIFSVPALVASNVGFLYADSAYAAIGVMLVAFSGIALVWYRRGYLNTDEWE</sequence>
<proteinExistence type="predicted"/>
<feature type="transmembrane region" description="Helical" evidence="1">
    <location>
        <begin position="12"/>
        <end position="33"/>
    </location>
</feature>
<dbReference type="Proteomes" id="UP001149411">
    <property type="component" value="Unassembled WGS sequence"/>
</dbReference>
<dbReference type="EMBL" id="RKLV01000006">
    <property type="protein sequence ID" value="MCX2819096.1"/>
    <property type="molecule type" value="Genomic_DNA"/>
</dbReference>
<keyword evidence="3" id="KW-1185">Reference proteome</keyword>
<keyword evidence="1" id="KW-0472">Membrane</keyword>
<accession>A0A9Q4GJC6</accession>
<organism evidence="2 3">
    <name type="scientific">Halorutilus salinus</name>
    <dbReference type="NCBI Taxonomy" id="2487751"/>
    <lineage>
        <taxon>Archaea</taxon>
        <taxon>Methanobacteriati</taxon>
        <taxon>Methanobacteriota</taxon>
        <taxon>Stenosarchaea group</taxon>
        <taxon>Halobacteria</taxon>
        <taxon>Halorutilales</taxon>
        <taxon>Halorutilaceae</taxon>
        <taxon>Halorutilus</taxon>
    </lineage>
</organism>
<dbReference type="RefSeq" id="WP_266087077.1">
    <property type="nucleotide sequence ID" value="NZ_RKLV01000006.1"/>
</dbReference>
<dbReference type="AlphaFoldDB" id="A0A9Q4GJC6"/>
<comment type="caution">
    <text evidence="2">The sequence shown here is derived from an EMBL/GenBank/DDBJ whole genome shotgun (WGS) entry which is preliminary data.</text>
</comment>
<protein>
    <submittedName>
        <fullName evidence="2">Uncharacterized protein</fullName>
    </submittedName>
</protein>
<evidence type="ECO:0000313" key="2">
    <source>
        <dbReference type="EMBL" id="MCX2819096.1"/>
    </source>
</evidence>
<reference evidence="2" key="1">
    <citation type="submission" date="2022-09" db="EMBL/GenBank/DDBJ databases">
        <title>Haloadaptaus new haloarchaeum isolated from saline soil.</title>
        <authorList>
            <person name="Duran-Viseras A."/>
            <person name="Sanchez-Porro C."/>
            <person name="Ventosa A."/>
        </authorList>
    </citation>
    <scope>NUCLEOTIDE SEQUENCE</scope>
    <source>
        <strain evidence="2">F3-133</strain>
    </source>
</reference>
<evidence type="ECO:0000313" key="3">
    <source>
        <dbReference type="Proteomes" id="UP001149411"/>
    </source>
</evidence>